<accession>A0A8E0RRH0</accession>
<dbReference type="Proteomes" id="UP000728185">
    <property type="component" value="Unassembled WGS sequence"/>
</dbReference>
<name>A0A8E0RRH0_9TREM</name>
<dbReference type="OrthoDB" id="6253865at2759"/>
<reference evidence="1" key="1">
    <citation type="submission" date="2019-05" db="EMBL/GenBank/DDBJ databases">
        <title>Annotation for the trematode Fasciolopsis buski.</title>
        <authorList>
            <person name="Choi Y.-J."/>
        </authorList>
    </citation>
    <scope>NUCLEOTIDE SEQUENCE</scope>
    <source>
        <strain evidence="1">HT</strain>
        <tissue evidence="1">Whole worm</tissue>
    </source>
</reference>
<comment type="caution">
    <text evidence="1">The sequence shown here is derived from an EMBL/GenBank/DDBJ whole genome shotgun (WGS) entry which is preliminary data.</text>
</comment>
<keyword evidence="2" id="KW-1185">Reference proteome</keyword>
<dbReference type="EMBL" id="LUCM01008166">
    <property type="protein sequence ID" value="KAA0188843.1"/>
    <property type="molecule type" value="Genomic_DNA"/>
</dbReference>
<dbReference type="SUPFAM" id="SSF50978">
    <property type="entry name" value="WD40 repeat-like"/>
    <property type="match status" value="1"/>
</dbReference>
<dbReference type="InterPro" id="IPR036322">
    <property type="entry name" value="WD40_repeat_dom_sf"/>
</dbReference>
<evidence type="ECO:0000313" key="1">
    <source>
        <dbReference type="EMBL" id="KAA0188843.1"/>
    </source>
</evidence>
<evidence type="ECO:0000313" key="2">
    <source>
        <dbReference type="Proteomes" id="UP000728185"/>
    </source>
</evidence>
<organism evidence="1 2">
    <name type="scientific">Fasciolopsis buskii</name>
    <dbReference type="NCBI Taxonomy" id="27845"/>
    <lineage>
        <taxon>Eukaryota</taxon>
        <taxon>Metazoa</taxon>
        <taxon>Spiralia</taxon>
        <taxon>Lophotrochozoa</taxon>
        <taxon>Platyhelminthes</taxon>
        <taxon>Trematoda</taxon>
        <taxon>Digenea</taxon>
        <taxon>Plagiorchiida</taxon>
        <taxon>Echinostomata</taxon>
        <taxon>Echinostomatoidea</taxon>
        <taxon>Fasciolidae</taxon>
        <taxon>Fasciolopsis</taxon>
    </lineage>
</organism>
<gene>
    <name evidence="1" type="ORF">FBUS_00680</name>
</gene>
<protein>
    <submittedName>
        <fullName evidence="1">Uncharacterized protein</fullName>
    </submittedName>
</protein>
<dbReference type="AlphaFoldDB" id="A0A8E0RRH0"/>
<proteinExistence type="predicted"/>
<sequence length="505" mass="54339">MNTSSSLPASVVSKDDCYTPRCLFPITSAIACGKDSLFLGISSVLGNYWTGGLGIYKWTKLPPTLFGGSCEVSEYGTVEDLTPRLDSFSTFEASVAAISVLHRGSGANDEIAVVGLDDGSLQLITRPPCDRGDSKQSLTVDSATYHDWSIERILSQHDCVISLDSGGVVKTWDLERFTPTASWPIDSSAWPRGGQAFEPDASLCSTGGDSSSSCLLASLSPCDPLRQLAVWDVRLSSFRRPPLLCSPKLSSIDQLKDLPRSLIWLSSHLILVGTIQGQLHAYDIRNIISSNSAASMAGQNPGTVASVDTASWFGWDNSHDSKGSNQITQIILSECSPSVRLLGLIGPYGSLSVCELKQNGSPNLLPSRPSYHSGVSITSILSPDKAIGLRRSGGLFLSRFSDSQSTTPEACTHWHAITYSGLPELNVDRNLGPLVHCGLPRVHTGPWGGPWGKHRATCPWAQTNHKTDSYYIRSCSDPVWSTVESSSDADLDLHIDATQVLQIAR</sequence>